<evidence type="ECO:0000256" key="1">
    <source>
        <dbReference type="ARBA" id="ARBA00006484"/>
    </source>
</evidence>
<name>A0A840EY30_9ACTN</name>
<dbReference type="GO" id="GO:0016491">
    <property type="term" value="F:oxidoreductase activity"/>
    <property type="evidence" value="ECO:0007669"/>
    <property type="project" value="UniProtKB-KW"/>
</dbReference>
<dbReference type="Gene3D" id="3.40.50.720">
    <property type="entry name" value="NAD(P)-binding Rossmann-like Domain"/>
    <property type="match status" value="1"/>
</dbReference>
<dbReference type="Proteomes" id="UP000551501">
    <property type="component" value="Unassembled WGS sequence"/>
</dbReference>
<dbReference type="InterPro" id="IPR020904">
    <property type="entry name" value="Sc_DH/Rdtase_CS"/>
</dbReference>
<dbReference type="EMBL" id="JACIFP010000001">
    <property type="protein sequence ID" value="MBB4135193.1"/>
    <property type="molecule type" value="Genomic_DNA"/>
</dbReference>
<dbReference type="NCBIfam" id="NF009466">
    <property type="entry name" value="PRK12826.1-2"/>
    <property type="match status" value="1"/>
</dbReference>
<protein>
    <submittedName>
        <fullName evidence="3">Uncharacterized protein</fullName>
    </submittedName>
</protein>
<reference evidence="3 4" key="1">
    <citation type="submission" date="2020-08" db="EMBL/GenBank/DDBJ databases">
        <title>Sequencing the genomes of 1000 actinobacteria strains.</title>
        <authorList>
            <person name="Klenk H.-P."/>
        </authorList>
    </citation>
    <scope>NUCLEOTIDE SEQUENCE [LARGE SCALE GENOMIC DNA]</scope>
    <source>
        <strain evidence="3 4">DSM 45298</strain>
    </source>
</reference>
<comment type="caution">
    <text evidence="3">The sequence shown here is derived from an EMBL/GenBank/DDBJ whole genome shotgun (WGS) entry which is preliminary data.</text>
</comment>
<dbReference type="PANTHER" id="PTHR24321">
    <property type="entry name" value="DEHYDROGENASES, SHORT CHAIN"/>
    <property type="match status" value="1"/>
</dbReference>
<evidence type="ECO:0000256" key="2">
    <source>
        <dbReference type="ARBA" id="ARBA00023002"/>
    </source>
</evidence>
<dbReference type="Pfam" id="PF13561">
    <property type="entry name" value="adh_short_C2"/>
    <property type="match status" value="1"/>
</dbReference>
<dbReference type="AlphaFoldDB" id="A0A840EY30"/>
<dbReference type="PANTHER" id="PTHR24321:SF14">
    <property type="entry name" value="SHORT-CHAIN TYPE DEHYDROGENASE_REDUCTASE BLR2146-RELATED"/>
    <property type="match status" value="1"/>
</dbReference>
<dbReference type="InterPro" id="IPR036291">
    <property type="entry name" value="NAD(P)-bd_dom_sf"/>
</dbReference>
<gene>
    <name evidence="3" type="ORF">BKA16_001745</name>
</gene>
<sequence length="250" mass="25396">MNTRSAYRAALVTGAGSGLGRAIARRLAADGARVVVSDVDAAGAAETVESITAAGGSAEFISADVSDPTDVEALVAGTVERFGGLDVAVNNAGIAHPPVDLHELAIETWDAVMAVDLRGTFLCMRAELAHMVSVGHGKIVNIASECGVGNAPSMAAYTAAKHGVVGLTKNVALQYARRDIQVNAVAPGTIATEGIAAYGEEQQREWAAGVPAGRMGRPDEVAAAVAYLVSDGAGYVTGHTLLVDGGLTWS</sequence>
<evidence type="ECO:0000313" key="3">
    <source>
        <dbReference type="EMBL" id="MBB4135193.1"/>
    </source>
</evidence>
<keyword evidence="4" id="KW-1185">Reference proteome</keyword>
<dbReference type="PROSITE" id="PS00061">
    <property type="entry name" value="ADH_SHORT"/>
    <property type="match status" value="1"/>
</dbReference>
<keyword evidence="2" id="KW-0560">Oxidoreductase</keyword>
<comment type="similarity">
    <text evidence="1">Belongs to the short-chain dehydrogenases/reductases (SDR) family.</text>
</comment>
<dbReference type="PRINTS" id="PR00080">
    <property type="entry name" value="SDRFAMILY"/>
</dbReference>
<dbReference type="RefSeq" id="WP_183370268.1">
    <property type="nucleotide sequence ID" value="NZ_BAABHL010000034.1"/>
</dbReference>
<proteinExistence type="inferred from homology"/>
<organism evidence="3 4">
    <name type="scientific">Gordonia humi</name>
    <dbReference type="NCBI Taxonomy" id="686429"/>
    <lineage>
        <taxon>Bacteria</taxon>
        <taxon>Bacillati</taxon>
        <taxon>Actinomycetota</taxon>
        <taxon>Actinomycetes</taxon>
        <taxon>Mycobacteriales</taxon>
        <taxon>Gordoniaceae</taxon>
        <taxon>Gordonia</taxon>
    </lineage>
</organism>
<dbReference type="InterPro" id="IPR002347">
    <property type="entry name" value="SDR_fam"/>
</dbReference>
<evidence type="ECO:0000313" key="4">
    <source>
        <dbReference type="Proteomes" id="UP000551501"/>
    </source>
</evidence>
<dbReference type="SUPFAM" id="SSF51735">
    <property type="entry name" value="NAD(P)-binding Rossmann-fold domains"/>
    <property type="match status" value="1"/>
</dbReference>
<dbReference type="PRINTS" id="PR00081">
    <property type="entry name" value="GDHRDH"/>
</dbReference>
<dbReference type="FunFam" id="3.40.50.720:FF:000084">
    <property type="entry name" value="Short-chain dehydrogenase reductase"/>
    <property type="match status" value="1"/>
</dbReference>
<accession>A0A840EY30</accession>
<dbReference type="NCBIfam" id="NF005559">
    <property type="entry name" value="PRK07231.1"/>
    <property type="match status" value="1"/>
</dbReference>